<comment type="caution">
    <text evidence="1">The sequence shown here is derived from an EMBL/GenBank/DDBJ whole genome shotgun (WGS) entry which is preliminary data.</text>
</comment>
<evidence type="ECO:0000313" key="2">
    <source>
        <dbReference type="Proteomes" id="UP000314294"/>
    </source>
</evidence>
<protein>
    <submittedName>
        <fullName evidence="1">Uncharacterized protein</fullName>
    </submittedName>
</protein>
<accession>A0A4Z2EKE1</accession>
<proteinExistence type="predicted"/>
<gene>
    <name evidence="1" type="ORF">EYF80_060444</name>
</gene>
<evidence type="ECO:0000313" key="1">
    <source>
        <dbReference type="EMBL" id="TNN29407.1"/>
    </source>
</evidence>
<reference evidence="1 2" key="1">
    <citation type="submission" date="2019-03" db="EMBL/GenBank/DDBJ databases">
        <title>First draft genome of Liparis tanakae, snailfish: a comprehensive survey of snailfish specific genes.</title>
        <authorList>
            <person name="Kim W."/>
            <person name="Song I."/>
            <person name="Jeong J.-H."/>
            <person name="Kim D."/>
            <person name="Kim S."/>
            <person name="Ryu S."/>
            <person name="Song J.Y."/>
            <person name="Lee S.K."/>
        </authorList>
    </citation>
    <scope>NUCLEOTIDE SEQUENCE [LARGE SCALE GENOMIC DNA]</scope>
    <source>
        <tissue evidence="1">Muscle</tissue>
    </source>
</reference>
<dbReference type="Proteomes" id="UP000314294">
    <property type="component" value="Unassembled WGS sequence"/>
</dbReference>
<dbReference type="EMBL" id="SRLO01005699">
    <property type="protein sequence ID" value="TNN29407.1"/>
    <property type="molecule type" value="Genomic_DNA"/>
</dbReference>
<keyword evidence="2" id="KW-1185">Reference proteome</keyword>
<organism evidence="1 2">
    <name type="scientific">Liparis tanakae</name>
    <name type="common">Tanaka's snailfish</name>
    <dbReference type="NCBI Taxonomy" id="230148"/>
    <lineage>
        <taxon>Eukaryota</taxon>
        <taxon>Metazoa</taxon>
        <taxon>Chordata</taxon>
        <taxon>Craniata</taxon>
        <taxon>Vertebrata</taxon>
        <taxon>Euteleostomi</taxon>
        <taxon>Actinopterygii</taxon>
        <taxon>Neopterygii</taxon>
        <taxon>Teleostei</taxon>
        <taxon>Neoteleostei</taxon>
        <taxon>Acanthomorphata</taxon>
        <taxon>Eupercaria</taxon>
        <taxon>Perciformes</taxon>
        <taxon>Cottioidei</taxon>
        <taxon>Cottales</taxon>
        <taxon>Liparidae</taxon>
        <taxon>Liparis</taxon>
    </lineage>
</organism>
<sequence length="78" mass="8811">MLQRHSPHIRHDSLFLLEAELDDEEVKTKRGRHNIKEDGRGCKKCRTSVTLTSPQRKAPAGVSGSSWLRLHKAAPLVE</sequence>
<dbReference type="AlphaFoldDB" id="A0A4Z2EKE1"/>
<name>A0A4Z2EKE1_9TELE</name>